<evidence type="ECO:0008006" key="3">
    <source>
        <dbReference type="Google" id="ProtNLM"/>
    </source>
</evidence>
<accession>A0A7W5ZHX6</accession>
<dbReference type="AlphaFoldDB" id="A0A7W5ZHX6"/>
<comment type="caution">
    <text evidence="1">The sequence shown here is derived from an EMBL/GenBank/DDBJ whole genome shotgun (WGS) entry which is preliminary data.</text>
</comment>
<keyword evidence="2" id="KW-1185">Reference proteome</keyword>
<dbReference type="RefSeq" id="WP_183972318.1">
    <property type="nucleotide sequence ID" value="NZ_JACIBY010000003.1"/>
</dbReference>
<reference evidence="1 2" key="1">
    <citation type="submission" date="2020-08" db="EMBL/GenBank/DDBJ databases">
        <title>Genomic Encyclopedia of Type Strains, Phase IV (KMG-IV): sequencing the most valuable type-strain genomes for metagenomic binning, comparative biology and taxonomic classification.</title>
        <authorList>
            <person name="Goeker M."/>
        </authorList>
    </citation>
    <scope>NUCLEOTIDE SEQUENCE [LARGE SCALE GENOMIC DNA]</scope>
    <source>
        <strain evidence="1 2">DSM 17976</strain>
    </source>
</reference>
<dbReference type="EMBL" id="JACIBY010000003">
    <property type="protein sequence ID" value="MBB3837603.1"/>
    <property type="molecule type" value="Genomic_DNA"/>
</dbReference>
<dbReference type="InterPro" id="IPR021889">
    <property type="entry name" value="DUF3500"/>
</dbReference>
<dbReference type="PANTHER" id="PTHR37489">
    <property type="entry name" value="DUF3500 DOMAIN-CONTAINING PROTEIN"/>
    <property type="match status" value="1"/>
</dbReference>
<dbReference type="Pfam" id="PF12006">
    <property type="entry name" value="DUF3500"/>
    <property type="match status" value="1"/>
</dbReference>
<evidence type="ECO:0000313" key="1">
    <source>
        <dbReference type="EMBL" id="MBB3837603.1"/>
    </source>
</evidence>
<sequence length="466" mass="47934">MKINHFLASVFVGTIVLLIACNKSTDDPTPTTSTATVTTLTCASVTFSGTPQANAAFTGTATVPYTGGNGVAYSAGSGIASTGVTGLTATLAAGTLASGAGSVTYAISGTPSASGTAAFAISLGGQSCTLSLTVSAASSSSGTGTVWSMETNIAAIVVASEAFKATLTSSQVASAQYTYTVAQAKLWSNLPQSLYKGRVGLASSTFSTAQWTAFYNLVKAATGTGANEGSEEYAGIIDADDYLRANGGDSGYGSGNYYIGFLGTPSTTGLWCLQIGGHHGTIIYTYSGGKMTGGTPSFRSTEPYPTWTSTNTGKTVQPLVQETAAFANFMKSLSTTELATAKRSAAQNDLIVGPQKDGSFPTTKTGVKAGNLTTAQKDLLLAAIKTYVDDLDDKAAAAVLAKYKSELDETYVSYYGGITMAAQGDYLLIDGPSVWIEWSMQSGIIIKNGVHPHSVWRDRKSDYGGN</sequence>
<dbReference type="PROSITE" id="PS51257">
    <property type="entry name" value="PROKAR_LIPOPROTEIN"/>
    <property type="match status" value="1"/>
</dbReference>
<evidence type="ECO:0000313" key="2">
    <source>
        <dbReference type="Proteomes" id="UP000541352"/>
    </source>
</evidence>
<protein>
    <recommendedName>
        <fullName evidence="3">DUF3500 domain-containing protein</fullName>
    </recommendedName>
</protein>
<name>A0A7W5ZHX6_9BACT</name>
<organism evidence="1 2">
    <name type="scientific">Runella defluvii</name>
    <dbReference type="NCBI Taxonomy" id="370973"/>
    <lineage>
        <taxon>Bacteria</taxon>
        <taxon>Pseudomonadati</taxon>
        <taxon>Bacteroidota</taxon>
        <taxon>Cytophagia</taxon>
        <taxon>Cytophagales</taxon>
        <taxon>Spirosomataceae</taxon>
        <taxon>Runella</taxon>
    </lineage>
</organism>
<proteinExistence type="predicted"/>
<dbReference type="PANTHER" id="PTHR37489:SF1">
    <property type="entry name" value="DUF3500 DOMAIN-CONTAINING PROTEIN"/>
    <property type="match status" value="1"/>
</dbReference>
<gene>
    <name evidence="1" type="ORF">FHS57_001600</name>
</gene>
<dbReference type="Proteomes" id="UP000541352">
    <property type="component" value="Unassembled WGS sequence"/>
</dbReference>